<organism evidence="1 2">
    <name type="scientific">Lactonifactor longoviformis DSM 17459</name>
    <dbReference type="NCBI Taxonomy" id="1122155"/>
    <lineage>
        <taxon>Bacteria</taxon>
        <taxon>Bacillati</taxon>
        <taxon>Bacillota</taxon>
        <taxon>Clostridia</taxon>
        <taxon>Eubacteriales</taxon>
        <taxon>Clostridiaceae</taxon>
        <taxon>Lactonifactor</taxon>
    </lineage>
</organism>
<evidence type="ECO:0000313" key="1">
    <source>
        <dbReference type="EMBL" id="SHF65087.1"/>
    </source>
</evidence>
<sequence>MKKIERREIEKQVKKEYAAARDWCSYDHFRYYKMMIDTSDGDIWSDVFLSENEWKVYHSETIMSLENYYYGTIKEKEAEYIEDAIRKLKSAGWEIV</sequence>
<keyword evidence="2" id="KW-1185">Reference proteome</keyword>
<dbReference type="RefSeq" id="WP_072854974.1">
    <property type="nucleotide sequence ID" value="NZ_FQVI01000071.1"/>
</dbReference>
<accession>A0A1M5DDM5</accession>
<dbReference type="STRING" id="1122155.SAMN02745158_04507"/>
<proteinExistence type="predicted"/>
<protein>
    <submittedName>
        <fullName evidence="1">Uncharacterized protein</fullName>
    </submittedName>
</protein>
<gene>
    <name evidence="1" type="ORF">SAMN02745158_04507</name>
</gene>
<dbReference type="Proteomes" id="UP000184245">
    <property type="component" value="Unassembled WGS sequence"/>
</dbReference>
<dbReference type="OrthoDB" id="2065934at2"/>
<dbReference type="EMBL" id="FQVI01000071">
    <property type="protein sequence ID" value="SHF65087.1"/>
    <property type="molecule type" value="Genomic_DNA"/>
</dbReference>
<name>A0A1M5DDM5_9CLOT</name>
<evidence type="ECO:0000313" key="2">
    <source>
        <dbReference type="Proteomes" id="UP000184245"/>
    </source>
</evidence>
<dbReference type="AlphaFoldDB" id="A0A1M5DDM5"/>
<reference evidence="1 2" key="1">
    <citation type="submission" date="2016-11" db="EMBL/GenBank/DDBJ databases">
        <authorList>
            <person name="Jaros S."/>
            <person name="Januszkiewicz K."/>
            <person name="Wedrychowicz H."/>
        </authorList>
    </citation>
    <scope>NUCLEOTIDE SEQUENCE [LARGE SCALE GENOMIC DNA]</scope>
    <source>
        <strain evidence="1 2">DSM 17459</strain>
    </source>
</reference>